<dbReference type="RefSeq" id="WP_227476070.1">
    <property type="nucleotide sequence ID" value="NZ_JAFMPT010000003.1"/>
</dbReference>
<evidence type="ECO:0000256" key="8">
    <source>
        <dbReference type="ARBA" id="ARBA00022842"/>
    </source>
</evidence>
<keyword evidence="7" id="KW-0106">Calcium</keyword>
<keyword evidence="6 13" id="KW-0378">Hydrolase</keyword>
<comment type="caution">
    <text evidence="13">The sequence shown here is derived from an EMBL/GenBank/DDBJ whole genome shotgun (WGS) entry which is preliminary data.</text>
</comment>
<keyword evidence="10" id="KW-0585">Phenylalanine catabolism</keyword>
<evidence type="ECO:0000256" key="3">
    <source>
        <dbReference type="ARBA" id="ARBA00004782"/>
    </source>
</evidence>
<comment type="pathway">
    <text evidence="3">Amino-acid degradation; L-phenylalanine degradation; acetoacetate and fumarate from L-phenylalanine: step 6/6.</text>
</comment>
<dbReference type="PANTHER" id="PTHR43069">
    <property type="entry name" value="FUMARYLACETOACETASE"/>
    <property type="match status" value="1"/>
</dbReference>
<comment type="cofactor">
    <cofactor evidence="2">
        <name>Mg(2+)</name>
        <dbReference type="ChEBI" id="CHEBI:18420"/>
    </cofactor>
</comment>
<dbReference type="Gene3D" id="2.30.30.230">
    <property type="entry name" value="Fumarylacetoacetase, N-terminal domain"/>
    <property type="match status" value="1"/>
</dbReference>
<evidence type="ECO:0000256" key="1">
    <source>
        <dbReference type="ARBA" id="ARBA00001913"/>
    </source>
</evidence>
<dbReference type="SUPFAM" id="SSF56529">
    <property type="entry name" value="FAH"/>
    <property type="match status" value="1"/>
</dbReference>
<dbReference type="GO" id="GO:0004334">
    <property type="term" value="F:fumarylacetoacetase activity"/>
    <property type="evidence" value="ECO:0007669"/>
    <property type="project" value="UniProtKB-EC"/>
</dbReference>
<dbReference type="EMBL" id="JAFMPT010000003">
    <property type="protein sequence ID" value="MCC1483618.1"/>
    <property type="molecule type" value="Genomic_DNA"/>
</dbReference>
<name>A0ABS8EK90_9FLAO</name>
<dbReference type="EC" id="3.7.1.2" evidence="4"/>
<dbReference type="InterPro" id="IPR015377">
    <property type="entry name" value="Fumarylacetoacetase_N"/>
</dbReference>
<dbReference type="InterPro" id="IPR036462">
    <property type="entry name" value="Fumarylacetoacetase_N_sf"/>
</dbReference>
<evidence type="ECO:0000313" key="13">
    <source>
        <dbReference type="EMBL" id="MCC1483618.1"/>
    </source>
</evidence>
<dbReference type="Pfam" id="PF01557">
    <property type="entry name" value="FAA_hydrolase"/>
    <property type="match status" value="1"/>
</dbReference>
<dbReference type="Proteomes" id="UP000778797">
    <property type="component" value="Unassembled WGS sequence"/>
</dbReference>
<dbReference type="InterPro" id="IPR011234">
    <property type="entry name" value="Fumarylacetoacetase-like_C"/>
</dbReference>
<keyword evidence="5" id="KW-0479">Metal-binding</keyword>
<evidence type="ECO:0000259" key="11">
    <source>
        <dbReference type="Pfam" id="PF01557"/>
    </source>
</evidence>
<proteinExistence type="predicted"/>
<evidence type="ECO:0000256" key="2">
    <source>
        <dbReference type="ARBA" id="ARBA00001946"/>
    </source>
</evidence>
<evidence type="ECO:0000256" key="4">
    <source>
        <dbReference type="ARBA" id="ARBA00012094"/>
    </source>
</evidence>
<dbReference type="PANTHER" id="PTHR43069:SF2">
    <property type="entry name" value="FUMARYLACETOACETASE"/>
    <property type="match status" value="1"/>
</dbReference>
<comment type="cofactor">
    <cofactor evidence="1">
        <name>Ca(2+)</name>
        <dbReference type="ChEBI" id="CHEBI:29108"/>
    </cofactor>
</comment>
<keyword evidence="14" id="KW-1185">Reference proteome</keyword>
<dbReference type="SUPFAM" id="SSF63433">
    <property type="entry name" value="Fumarylacetoacetate hydrolase, FAH, N-terminal domain"/>
    <property type="match status" value="1"/>
</dbReference>
<evidence type="ECO:0000256" key="6">
    <source>
        <dbReference type="ARBA" id="ARBA00022801"/>
    </source>
</evidence>
<dbReference type="InterPro" id="IPR036663">
    <property type="entry name" value="Fumarylacetoacetase_C_sf"/>
</dbReference>
<protein>
    <recommendedName>
        <fullName evidence="4">fumarylacetoacetase</fullName>
        <ecNumber evidence="4">3.7.1.2</ecNumber>
    </recommendedName>
</protein>
<feature type="domain" description="Fumarylacetoacetase-like C-terminal" evidence="11">
    <location>
        <begin position="133"/>
        <end position="401"/>
    </location>
</feature>
<evidence type="ECO:0000259" key="12">
    <source>
        <dbReference type="Pfam" id="PF09298"/>
    </source>
</evidence>
<reference evidence="14" key="1">
    <citation type="submission" date="2021-03" db="EMBL/GenBank/DDBJ databases">
        <title>Genome of Cognatishimia sp. F0-27.</title>
        <authorList>
            <person name="Ping X."/>
        </authorList>
    </citation>
    <scope>NUCLEOTIDE SEQUENCE [LARGE SCALE GENOMIC DNA]</scope>
    <source>
        <strain evidence="14">E313</strain>
    </source>
</reference>
<evidence type="ECO:0000256" key="5">
    <source>
        <dbReference type="ARBA" id="ARBA00022723"/>
    </source>
</evidence>
<evidence type="ECO:0000256" key="9">
    <source>
        <dbReference type="ARBA" id="ARBA00022878"/>
    </source>
</evidence>
<gene>
    <name evidence="13" type="primary">fahA</name>
    <name evidence="13" type="ORF">J1C55_03360</name>
</gene>
<sequence>MPLSANNPDRISWLHVNKDSDFPIQNIPFGVFLTRDDIITIGTRIGDTAIDLGALHQLGYFEGIPLTDDIFLQDTLNDFIADGRKTWRLVRNRIAEIFDAENSTLKHHTKHKETILFRLDEIEMQLPVQIGDYTDFYASKEHATNVGTMFRGAENALMPNWLHLPVGYHGRSSSIIPSGIPVHRPQGQTMPDGATAPVFGPSKLVDFELEMAFITTDANDIGEPIPIEEAEEYIFGLVLFNDWSARDIQKWEYVPLGPFLGKNFASSMSPWIVTLDALEPFRVESPEQNPKPLSYLQSNGKKSFDINLEASIQPKGAKEATVCKSNFKYMYWNMAQQLAHHTVNGCPVNSGDMMGSGTISGPTEDSYGSMLELSWKGTKSLKMKDGTERKFINDYDTVIMRGYCENDGTRIGFGSVKTQLLPVFNSKKNN</sequence>
<keyword evidence="9" id="KW-0828">Tyrosine catabolism</keyword>
<reference evidence="14" key="2">
    <citation type="submission" date="2023-07" db="EMBL/GenBank/DDBJ databases">
        <title>Genome of Winogradskyella sp. E313.</title>
        <authorList>
            <person name="Zhou Y."/>
        </authorList>
    </citation>
    <scope>NUCLEOTIDE SEQUENCE [LARGE SCALE GENOMIC DNA]</scope>
    <source>
        <strain evidence="14">E313</strain>
    </source>
</reference>
<evidence type="ECO:0000256" key="10">
    <source>
        <dbReference type="ARBA" id="ARBA00023232"/>
    </source>
</evidence>
<evidence type="ECO:0000313" key="14">
    <source>
        <dbReference type="Proteomes" id="UP000778797"/>
    </source>
</evidence>
<dbReference type="Gene3D" id="3.90.850.10">
    <property type="entry name" value="Fumarylacetoacetase-like, C-terminal domain"/>
    <property type="match status" value="1"/>
</dbReference>
<feature type="domain" description="Fumarylacetoacetase N-terminal" evidence="12">
    <location>
        <begin position="25"/>
        <end position="127"/>
    </location>
</feature>
<dbReference type="InterPro" id="IPR005959">
    <property type="entry name" value="Fumarylacetoacetase"/>
</dbReference>
<keyword evidence="8" id="KW-0460">Magnesium</keyword>
<organism evidence="13 14">
    <name type="scientific">Winogradskyella immobilis</name>
    <dbReference type="NCBI Taxonomy" id="2816852"/>
    <lineage>
        <taxon>Bacteria</taxon>
        <taxon>Pseudomonadati</taxon>
        <taxon>Bacteroidota</taxon>
        <taxon>Flavobacteriia</taxon>
        <taxon>Flavobacteriales</taxon>
        <taxon>Flavobacteriaceae</taxon>
        <taxon>Winogradskyella</taxon>
    </lineage>
</organism>
<evidence type="ECO:0000256" key="7">
    <source>
        <dbReference type="ARBA" id="ARBA00022837"/>
    </source>
</evidence>
<dbReference type="NCBIfam" id="TIGR01266">
    <property type="entry name" value="fum_ac_acetase"/>
    <property type="match status" value="1"/>
</dbReference>
<dbReference type="Pfam" id="PF09298">
    <property type="entry name" value="FAA_hydrolase_N"/>
    <property type="match status" value="1"/>
</dbReference>
<accession>A0ABS8EK90</accession>